<protein>
    <submittedName>
        <fullName evidence="1">Uncharacterized protein</fullName>
    </submittedName>
</protein>
<sequence>MYTHSQYNHMSRVRSEPVPGLNIITNLLLLGPRSTLLCFPFKSSSQVKH</sequence>
<name>A0A0E9R0Z1_ANGAN</name>
<dbReference type="EMBL" id="GBXM01086407">
    <property type="protein sequence ID" value="JAH22170.1"/>
    <property type="molecule type" value="Transcribed_RNA"/>
</dbReference>
<organism evidence="1">
    <name type="scientific">Anguilla anguilla</name>
    <name type="common">European freshwater eel</name>
    <name type="synonym">Muraena anguilla</name>
    <dbReference type="NCBI Taxonomy" id="7936"/>
    <lineage>
        <taxon>Eukaryota</taxon>
        <taxon>Metazoa</taxon>
        <taxon>Chordata</taxon>
        <taxon>Craniata</taxon>
        <taxon>Vertebrata</taxon>
        <taxon>Euteleostomi</taxon>
        <taxon>Actinopterygii</taxon>
        <taxon>Neopterygii</taxon>
        <taxon>Teleostei</taxon>
        <taxon>Anguilliformes</taxon>
        <taxon>Anguillidae</taxon>
        <taxon>Anguilla</taxon>
    </lineage>
</organism>
<accession>A0A0E9R0Z1</accession>
<dbReference type="AlphaFoldDB" id="A0A0E9R0Z1"/>
<proteinExistence type="predicted"/>
<reference evidence="1" key="1">
    <citation type="submission" date="2014-11" db="EMBL/GenBank/DDBJ databases">
        <authorList>
            <person name="Amaro Gonzalez C."/>
        </authorList>
    </citation>
    <scope>NUCLEOTIDE SEQUENCE</scope>
</reference>
<reference evidence="1" key="2">
    <citation type="journal article" date="2015" name="Fish Shellfish Immunol.">
        <title>Early steps in the European eel (Anguilla anguilla)-Vibrio vulnificus interaction in the gills: Role of the RtxA13 toxin.</title>
        <authorList>
            <person name="Callol A."/>
            <person name="Pajuelo D."/>
            <person name="Ebbesson L."/>
            <person name="Teles M."/>
            <person name="MacKenzie S."/>
            <person name="Amaro C."/>
        </authorList>
    </citation>
    <scope>NUCLEOTIDE SEQUENCE</scope>
</reference>
<evidence type="ECO:0000313" key="1">
    <source>
        <dbReference type="EMBL" id="JAH22170.1"/>
    </source>
</evidence>